<dbReference type="AlphaFoldDB" id="A0A1M5F8R7"/>
<proteinExistence type="predicted"/>
<dbReference type="STRING" id="366533.SAMN05444339_11818"/>
<gene>
    <name evidence="1" type="ORF">SAMN05444339_11818</name>
</gene>
<keyword evidence="2" id="KW-1185">Reference proteome</keyword>
<organism evidence="1 2">
    <name type="scientific">Loktanella atrilutea</name>
    <dbReference type="NCBI Taxonomy" id="366533"/>
    <lineage>
        <taxon>Bacteria</taxon>
        <taxon>Pseudomonadati</taxon>
        <taxon>Pseudomonadota</taxon>
        <taxon>Alphaproteobacteria</taxon>
        <taxon>Rhodobacterales</taxon>
        <taxon>Roseobacteraceae</taxon>
        <taxon>Loktanella</taxon>
    </lineage>
</organism>
<reference evidence="2" key="1">
    <citation type="submission" date="2016-11" db="EMBL/GenBank/DDBJ databases">
        <authorList>
            <person name="Varghese N."/>
            <person name="Submissions S."/>
        </authorList>
    </citation>
    <scope>NUCLEOTIDE SEQUENCE [LARGE SCALE GENOMIC DNA]</scope>
    <source>
        <strain evidence="2">DSM 29326</strain>
    </source>
</reference>
<name>A0A1M5F8R7_LOKAT</name>
<accession>A0A1M5F8R7</accession>
<dbReference type="EMBL" id="FQUE01000018">
    <property type="protein sequence ID" value="SHF88010.1"/>
    <property type="molecule type" value="Genomic_DNA"/>
</dbReference>
<sequence length="82" mass="9261">MTSSQKASLSMKIASDPLGTPHVAALVDGGRFRLQFARGAGITYPIHRLPHYRRFYRRMSRLHPHPSYKAIADALDQLTENL</sequence>
<evidence type="ECO:0000313" key="1">
    <source>
        <dbReference type="EMBL" id="SHF88010.1"/>
    </source>
</evidence>
<evidence type="ECO:0000313" key="2">
    <source>
        <dbReference type="Proteomes" id="UP000183987"/>
    </source>
</evidence>
<dbReference type="Proteomes" id="UP000183987">
    <property type="component" value="Unassembled WGS sequence"/>
</dbReference>
<protein>
    <submittedName>
        <fullName evidence="1">Uncharacterized protein</fullName>
    </submittedName>
</protein>
<dbReference type="RefSeq" id="WP_143155529.1">
    <property type="nucleotide sequence ID" value="NZ_FQUE01000018.1"/>
</dbReference>